<evidence type="ECO:0000256" key="2">
    <source>
        <dbReference type="ARBA" id="ARBA00022801"/>
    </source>
</evidence>
<dbReference type="Gene3D" id="3.20.20.80">
    <property type="entry name" value="Glycosidases"/>
    <property type="match status" value="1"/>
</dbReference>
<protein>
    <submittedName>
        <fullName evidence="5">Uncharacterized protein</fullName>
    </submittedName>
</protein>
<dbReference type="InterPro" id="IPR017853">
    <property type="entry name" value="GH"/>
</dbReference>
<name>A0A8S1F9T8_9PELO</name>
<accession>A0A8S1F9T8</accession>
<reference evidence="5 6" key="1">
    <citation type="submission" date="2020-04" db="EMBL/GenBank/DDBJ databases">
        <authorList>
            <person name="Laetsch R D."/>
            <person name="Stevens L."/>
            <person name="Kumar S."/>
            <person name="Blaxter L. M."/>
        </authorList>
    </citation>
    <scope>NUCLEOTIDE SEQUENCE [LARGE SCALE GENOMIC DNA]</scope>
</reference>
<keyword evidence="3" id="KW-0326">Glycosidase</keyword>
<dbReference type="GO" id="GO:0005975">
    <property type="term" value="P:carbohydrate metabolic process"/>
    <property type="evidence" value="ECO:0007669"/>
    <property type="project" value="InterPro"/>
</dbReference>
<proteinExistence type="inferred from homology"/>
<keyword evidence="2" id="KW-0378">Hydrolase</keyword>
<gene>
    <name evidence="5" type="ORF">CBOVIS_LOCUS10737</name>
</gene>
<dbReference type="GO" id="GO:0008422">
    <property type="term" value="F:beta-glucosidase activity"/>
    <property type="evidence" value="ECO:0007669"/>
    <property type="project" value="TreeGrafter"/>
</dbReference>
<dbReference type="SUPFAM" id="SSF51445">
    <property type="entry name" value="(Trans)glycosidases"/>
    <property type="match status" value="1"/>
</dbReference>
<dbReference type="PANTHER" id="PTHR10353:SF36">
    <property type="entry name" value="LP05116P"/>
    <property type="match status" value="1"/>
</dbReference>
<dbReference type="InterPro" id="IPR001360">
    <property type="entry name" value="Glyco_hydro_1"/>
</dbReference>
<keyword evidence="6" id="KW-1185">Reference proteome</keyword>
<dbReference type="OrthoDB" id="65569at2759"/>
<dbReference type="EMBL" id="CADEPM010000008">
    <property type="protein sequence ID" value="CAB3409037.1"/>
    <property type="molecule type" value="Genomic_DNA"/>
</dbReference>
<dbReference type="FunFam" id="3.20.20.80:FF:000041">
    <property type="entry name" value="Beta-glucosidase 7"/>
    <property type="match status" value="1"/>
</dbReference>
<dbReference type="AlphaFoldDB" id="A0A8S1F9T8"/>
<dbReference type="Proteomes" id="UP000494206">
    <property type="component" value="Unassembled WGS sequence"/>
</dbReference>
<evidence type="ECO:0000256" key="4">
    <source>
        <dbReference type="RuleBase" id="RU003690"/>
    </source>
</evidence>
<evidence type="ECO:0000256" key="3">
    <source>
        <dbReference type="ARBA" id="ARBA00023295"/>
    </source>
</evidence>
<dbReference type="PRINTS" id="PR00131">
    <property type="entry name" value="GLHYDRLASE1"/>
</dbReference>
<dbReference type="PANTHER" id="PTHR10353">
    <property type="entry name" value="GLYCOSYL HYDROLASE"/>
    <property type="match status" value="1"/>
</dbReference>
<organism evidence="5 6">
    <name type="scientific">Caenorhabditis bovis</name>
    <dbReference type="NCBI Taxonomy" id="2654633"/>
    <lineage>
        <taxon>Eukaryota</taxon>
        <taxon>Metazoa</taxon>
        <taxon>Ecdysozoa</taxon>
        <taxon>Nematoda</taxon>
        <taxon>Chromadorea</taxon>
        <taxon>Rhabditida</taxon>
        <taxon>Rhabditina</taxon>
        <taxon>Rhabditomorpha</taxon>
        <taxon>Rhabditoidea</taxon>
        <taxon>Rhabditidae</taxon>
        <taxon>Peloderinae</taxon>
        <taxon>Caenorhabditis</taxon>
    </lineage>
</organism>
<dbReference type="PROSITE" id="PS00653">
    <property type="entry name" value="GLYCOSYL_HYDROL_F1_2"/>
    <property type="match status" value="1"/>
</dbReference>
<evidence type="ECO:0000256" key="1">
    <source>
        <dbReference type="ARBA" id="ARBA00010838"/>
    </source>
</evidence>
<comment type="similarity">
    <text evidence="1 4">Belongs to the glycosyl hydrolase 1 family.</text>
</comment>
<sequence length="460" mass="52901">MDYTLPTKFPKNFLFGTATAAYQIEGATNENGRGVSVWDAIRREEGRIKDGSSISQSCESFKKYKEDIELLKNLGVTAYRFSICWSRILPNGTLSTINEEGIAYYLDLCERLVANNMKPIVTLFHADMPLTIYDSGTWLNKRNCEHFANFANLCFQKFGHLVKTWITFNEINMQAWAGVAKYEGCPWHSPDRPDPENKESVAYRAAHNMILTHAKIYGIYQEKYKKEQNGHIGLIIGGRFCYPATKSINDIEASQRGNDCLVSNTIEPILGNNGSYPESIKKFYPEFTENEKELIKGSIDFLGINYYLSHLVRDNKERGNVQYESDGRICGEQWVRYIPQGLHDLLKYIKLKYGNIPVMITENGCMDVDGSDPLRDAHRIKYIEGHISAVSKAIRDGCNVTGYIAWSLMDNFEWDDGFAIRFGLYRVEFENDQKTRIMKDSAKFYKNFIARYKEHHKLTH</sequence>
<evidence type="ECO:0000313" key="6">
    <source>
        <dbReference type="Proteomes" id="UP000494206"/>
    </source>
</evidence>
<dbReference type="InterPro" id="IPR033132">
    <property type="entry name" value="GH_1_N_CS"/>
</dbReference>
<comment type="caution">
    <text evidence="5">The sequence shown here is derived from an EMBL/GenBank/DDBJ whole genome shotgun (WGS) entry which is preliminary data.</text>
</comment>
<dbReference type="Pfam" id="PF00232">
    <property type="entry name" value="Glyco_hydro_1"/>
    <property type="match status" value="1"/>
</dbReference>
<evidence type="ECO:0000313" key="5">
    <source>
        <dbReference type="EMBL" id="CAB3409037.1"/>
    </source>
</evidence>